<dbReference type="PANTHER" id="PTHR24321">
    <property type="entry name" value="DEHYDROGENASES, SHORT CHAIN"/>
    <property type="match status" value="1"/>
</dbReference>
<proteinExistence type="inferred from homology"/>
<dbReference type="Pfam" id="PF13561">
    <property type="entry name" value="adh_short_C2"/>
    <property type="match status" value="1"/>
</dbReference>
<comment type="similarity">
    <text evidence="1">Belongs to the short-chain dehydrogenases/reductases (SDR) family.</text>
</comment>
<keyword evidence="6" id="KW-1185">Reference proteome</keyword>
<evidence type="ECO:0000259" key="4">
    <source>
        <dbReference type="SMART" id="SM00822"/>
    </source>
</evidence>
<reference evidence="5 6" key="1">
    <citation type="submission" date="2018-06" db="EMBL/GenBank/DDBJ databases">
        <authorList>
            <consortium name="Pathogen Informatics"/>
            <person name="Doyle S."/>
        </authorList>
    </citation>
    <scope>NUCLEOTIDE SEQUENCE [LARGE SCALE GENOMIC DNA]</scope>
    <source>
        <strain evidence="5 6">NCTC10717</strain>
    </source>
</reference>
<dbReference type="GO" id="GO:0016491">
    <property type="term" value="F:oxidoreductase activity"/>
    <property type="evidence" value="ECO:0007669"/>
    <property type="project" value="UniProtKB-KW"/>
</dbReference>
<dbReference type="SMART" id="SM00822">
    <property type="entry name" value="PKS_KR"/>
    <property type="match status" value="1"/>
</dbReference>
<evidence type="ECO:0000256" key="1">
    <source>
        <dbReference type="ARBA" id="ARBA00006484"/>
    </source>
</evidence>
<organism evidence="5 6">
    <name type="scientific">Suttonella indologenes</name>
    <dbReference type="NCBI Taxonomy" id="13276"/>
    <lineage>
        <taxon>Bacteria</taxon>
        <taxon>Pseudomonadati</taxon>
        <taxon>Pseudomonadota</taxon>
        <taxon>Gammaproteobacteria</taxon>
        <taxon>Cardiobacteriales</taxon>
        <taxon>Cardiobacteriaceae</taxon>
        <taxon>Suttonella</taxon>
    </lineage>
</organism>
<dbReference type="PANTHER" id="PTHR24321:SF8">
    <property type="entry name" value="ESTRADIOL 17-BETA-DEHYDROGENASE 8-RELATED"/>
    <property type="match status" value="1"/>
</dbReference>
<dbReference type="EMBL" id="UHIA01000003">
    <property type="protein sequence ID" value="SUO92486.1"/>
    <property type="molecule type" value="Genomic_DNA"/>
</dbReference>
<dbReference type="Proteomes" id="UP000254575">
    <property type="component" value="Unassembled WGS sequence"/>
</dbReference>
<name>A0A380MKL3_9GAMM</name>
<dbReference type="Gene3D" id="3.40.50.720">
    <property type="entry name" value="NAD(P)-binding Rossmann-like Domain"/>
    <property type="match status" value="1"/>
</dbReference>
<gene>
    <name evidence="5" type="primary">ydaD</name>
    <name evidence="5" type="ORF">NCTC10717_00577</name>
</gene>
<feature type="domain" description="Ketoreductase" evidence="4">
    <location>
        <begin position="8"/>
        <end position="176"/>
    </location>
</feature>
<dbReference type="PRINTS" id="PR00081">
    <property type="entry name" value="GDHRDH"/>
</dbReference>
<evidence type="ECO:0000256" key="2">
    <source>
        <dbReference type="ARBA" id="ARBA00023002"/>
    </source>
</evidence>
<dbReference type="EC" id="1.-.-.-" evidence="5"/>
<dbReference type="NCBIfam" id="NF006384">
    <property type="entry name" value="PRK08628.1"/>
    <property type="match status" value="1"/>
</dbReference>
<sequence length="255" mass="27500">MDLFLKDKVFIVTGGGAGIGGAITQTLIDEGAKVAVVARSAIHEDVAKRFGNHFIHVVTELSDDEACAGAVAKSIKHFGRLDGLVNNAGVNDNVSLEHSVADFRASLEKNLTHYFAMMHHALPHLRASKGAVVNIGSKTAWTGQGQTSGYCAANGARAALTREWAAALLDDGIRVNMVVPAEVMTPLYRRWIDSFENAQEKLDSIISKIPLEKRMTTPEEIAAMTVFLLSSRSAHTTGQQIFVDGGYTHLDRSLT</sequence>
<dbReference type="CDD" id="cd05233">
    <property type="entry name" value="SDR_c"/>
    <property type="match status" value="1"/>
</dbReference>
<accession>A0A380MKL3</accession>
<dbReference type="FunFam" id="3.40.50.720:FF:000084">
    <property type="entry name" value="Short-chain dehydrogenase reductase"/>
    <property type="match status" value="1"/>
</dbReference>
<dbReference type="RefSeq" id="WP_115217857.1">
    <property type="nucleotide sequence ID" value="NZ_UHIA01000003.1"/>
</dbReference>
<evidence type="ECO:0000256" key="3">
    <source>
        <dbReference type="ARBA" id="ARBA00023027"/>
    </source>
</evidence>
<evidence type="ECO:0000313" key="6">
    <source>
        <dbReference type="Proteomes" id="UP000254575"/>
    </source>
</evidence>
<keyword evidence="3" id="KW-0520">NAD</keyword>
<dbReference type="AlphaFoldDB" id="A0A380MKL3"/>
<dbReference type="OrthoDB" id="9788235at2"/>
<evidence type="ECO:0000313" key="5">
    <source>
        <dbReference type="EMBL" id="SUO92486.1"/>
    </source>
</evidence>
<dbReference type="InterPro" id="IPR036291">
    <property type="entry name" value="NAD(P)-bd_dom_sf"/>
</dbReference>
<dbReference type="SUPFAM" id="SSF51735">
    <property type="entry name" value="NAD(P)-binding Rossmann-fold domains"/>
    <property type="match status" value="1"/>
</dbReference>
<protein>
    <submittedName>
        <fullName evidence="5">General stress protein 39</fullName>
        <ecNumber evidence="5">1.-.-.-</ecNumber>
    </submittedName>
</protein>
<dbReference type="PRINTS" id="PR00080">
    <property type="entry name" value="SDRFAMILY"/>
</dbReference>
<dbReference type="InterPro" id="IPR002347">
    <property type="entry name" value="SDR_fam"/>
</dbReference>
<dbReference type="InterPro" id="IPR057326">
    <property type="entry name" value="KR_dom"/>
</dbReference>
<keyword evidence="2 5" id="KW-0560">Oxidoreductase</keyword>